<feature type="transmembrane region" description="Helical" evidence="4">
    <location>
        <begin position="158"/>
        <end position="177"/>
    </location>
</feature>
<feature type="chain" id="PRO_5014982940" description="CopC domain-containing protein" evidence="5">
    <location>
        <begin position="25"/>
        <end position="191"/>
    </location>
</feature>
<evidence type="ECO:0000256" key="4">
    <source>
        <dbReference type="SAM" id="Phobius"/>
    </source>
</evidence>
<keyword evidence="8" id="KW-1185">Reference proteome</keyword>
<dbReference type="AlphaFoldDB" id="A0A2N6T4F3"/>
<feature type="compositionally biased region" description="Polar residues" evidence="3">
    <location>
        <begin position="119"/>
        <end position="129"/>
    </location>
</feature>
<evidence type="ECO:0000256" key="5">
    <source>
        <dbReference type="SAM" id="SignalP"/>
    </source>
</evidence>
<feature type="domain" description="CopC" evidence="6">
    <location>
        <begin position="25"/>
        <end position="120"/>
    </location>
</feature>
<sequence>MKKKLAAVVAAAGIAVAGAPAALAHDSVINAEPGVEATVTEFPSELVLVFSGIPREGFNRIALSRMDTNEVLFSGEPTVDRQNVSIDVPADLDPQPGKYRIGFQITSSDGHATKGMTQFTYQPPGTTVETEAGDEGKGKPDETQQDANETQSIIGGYIWVWILLGVVLVGGAVIALLGQRQRDGQRNENRD</sequence>
<dbReference type="SUPFAM" id="SSF81296">
    <property type="entry name" value="E set domains"/>
    <property type="match status" value="1"/>
</dbReference>
<dbReference type="Proteomes" id="UP000235836">
    <property type="component" value="Unassembled WGS sequence"/>
</dbReference>
<organism evidence="7 8">
    <name type="scientific">Corynebacterium tuscaniense</name>
    <dbReference type="NCBI Taxonomy" id="302449"/>
    <lineage>
        <taxon>Bacteria</taxon>
        <taxon>Bacillati</taxon>
        <taxon>Actinomycetota</taxon>
        <taxon>Actinomycetes</taxon>
        <taxon>Mycobacteriales</taxon>
        <taxon>Corynebacteriaceae</taxon>
        <taxon>Corynebacterium</taxon>
    </lineage>
</organism>
<protein>
    <recommendedName>
        <fullName evidence="6">CopC domain-containing protein</fullName>
    </recommendedName>
</protein>
<gene>
    <name evidence="7" type="ORF">CJ203_07355</name>
</gene>
<keyword evidence="4" id="KW-1133">Transmembrane helix</keyword>
<comment type="caution">
    <text evidence="7">The sequence shown here is derived from an EMBL/GenBank/DDBJ whole genome shotgun (WGS) entry which is preliminary data.</text>
</comment>
<dbReference type="GO" id="GO:0046688">
    <property type="term" value="P:response to copper ion"/>
    <property type="evidence" value="ECO:0007669"/>
    <property type="project" value="InterPro"/>
</dbReference>
<evidence type="ECO:0000256" key="2">
    <source>
        <dbReference type="ARBA" id="ARBA00023008"/>
    </source>
</evidence>
<evidence type="ECO:0000256" key="3">
    <source>
        <dbReference type="SAM" id="MobiDB-lite"/>
    </source>
</evidence>
<proteinExistence type="predicted"/>
<feature type="signal peptide" evidence="5">
    <location>
        <begin position="1"/>
        <end position="24"/>
    </location>
</feature>
<dbReference type="EMBL" id="PNHG01000009">
    <property type="protein sequence ID" value="PMC64199.1"/>
    <property type="molecule type" value="Genomic_DNA"/>
</dbReference>
<keyword evidence="1 5" id="KW-0732">Signal</keyword>
<keyword evidence="4" id="KW-0812">Transmembrane</keyword>
<evidence type="ECO:0000313" key="8">
    <source>
        <dbReference type="Proteomes" id="UP000235836"/>
    </source>
</evidence>
<feature type="region of interest" description="Disordered" evidence="3">
    <location>
        <begin position="119"/>
        <end position="146"/>
    </location>
</feature>
<name>A0A2N6T4F3_9CORY</name>
<dbReference type="GO" id="GO:0042597">
    <property type="term" value="C:periplasmic space"/>
    <property type="evidence" value="ECO:0007669"/>
    <property type="project" value="InterPro"/>
</dbReference>
<evidence type="ECO:0000256" key="1">
    <source>
        <dbReference type="ARBA" id="ARBA00022729"/>
    </source>
</evidence>
<dbReference type="Gene3D" id="2.60.40.1220">
    <property type="match status" value="1"/>
</dbReference>
<dbReference type="RefSeq" id="WP_034665833.1">
    <property type="nucleotide sequence ID" value="NZ_JBHRZL010000039.1"/>
</dbReference>
<accession>A0A2N6T4F3</accession>
<evidence type="ECO:0000313" key="7">
    <source>
        <dbReference type="EMBL" id="PMC64199.1"/>
    </source>
</evidence>
<dbReference type="InterPro" id="IPR014755">
    <property type="entry name" value="Cu-Rt/internalin_Ig-like"/>
</dbReference>
<keyword evidence="4" id="KW-0472">Membrane</keyword>
<keyword evidence="2" id="KW-0186">Copper</keyword>
<reference evidence="7 8" key="1">
    <citation type="submission" date="2017-09" db="EMBL/GenBank/DDBJ databases">
        <title>Bacterial strain isolated from the female urinary microbiota.</title>
        <authorList>
            <person name="Thomas-White K."/>
            <person name="Kumar N."/>
            <person name="Forster S."/>
            <person name="Putonti C."/>
            <person name="Lawley T."/>
            <person name="Wolfe A.J."/>
        </authorList>
    </citation>
    <scope>NUCLEOTIDE SEQUENCE [LARGE SCALE GENOMIC DNA]</scope>
    <source>
        <strain evidence="7 8">UMB0792</strain>
    </source>
</reference>
<dbReference type="GO" id="GO:0005507">
    <property type="term" value="F:copper ion binding"/>
    <property type="evidence" value="ECO:0007669"/>
    <property type="project" value="InterPro"/>
</dbReference>
<dbReference type="InterPro" id="IPR014756">
    <property type="entry name" value="Ig_E-set"/>
</dbReference>
<dbReference type="InterPro" id="IPR007348">
    <property type="entry name" value="CopC_dom"/>
</dbReference>
<evidence type="ECO:0000259" key="6">
    <source>
        <dbReference type="Pfam" id="PF04234"/>
    </source>
</evidence>
<dbReference type="Pfam" id="PF04234">
    <property type="entry name" value="CopC"/>
    <property type="match status" value="1"/>
</dbReference>